<name>A0ABD0JD73_9CAEN</name>
<evidence type="ECO:0008006" key="5">
    <source>
        <dbReference type="Google" id="ProtNLM"/>
    </source>
</evidence>
<dbReference type="EMBL" id="JACVVK020000494">
    <property type="protein sequence ID" value="KAK7471416.1"/>
    <property type="molecule type" value="Genomic_DNA"/>
</dbReference>
<dbReference type="InterPro" id="IPR035979">
    <property type="entry name" value="RBD_domain_sf"/>
</dbReference>
<dbReference type="Gene3D" id="3.30.70.330">
    <property type="match status" value="1"/>
</dbReference>
<dbReference type="InterPro" id="IPR012677">
    <property type="entry name" value="Nucleotide-bd_a/b_plait_sf"/>
</dbReference>
<gene>
    <name evidence="3" type="ORF">BaRGS_00035968</name>
</gene>
<sequence length="832" mass="93330">MANPLPRQSQTQGTAAGTPSVIKDGTEDNSASLQDPATLRTVLVNTCTTYLVTTSNLQQYFTNTADSSGGPVERVVQLDWYTYVIYFYNHEDAVNVVCRDNHECGAVYLSVFLYDEQSRSVYTVSQDKNPRKRSVHAVDVPVVAREASATVLVTGLNPHIPNTALIREINKLLDKGRHPMPNTKRLHDTWMAFLQYQRHEDALRVVEIKQVTIPFQGVIRPDTANVHVFLFRGAIPHHADRPLVTQWPAGSQYVTEKQAMDHTTLTTLLVCTPNLSEDDLAQYFRNGRVTRLAGLTYVVHFHSHEDAVNVVCRDNHQYKGRALSVFLYDEQSGSVYSGSHTVPSQDRQRKVSVHAMDVPLVDREASTTVLVTGIASRISDSGLKNAFDKLHHGRRTVQNLKRLQDTGIAFIQFQHHEVFIFHTDAVRIVKMQQVSVAGWLLERLSVNVFLYQGSVPGHTDRPHETEISTIDQHETDTAPGAPPTPEHDPQPRDVHCVSVELQPSDEHTAHGKADTPDEHTAHGKADTPDEHTAHGKADTPDEHTAHGKADTPDAHIVHSKADTPAIYVEEVEDQRTQAECGPQSHKVQLEAEIARLQTQMNAQIEAKLQSEVSRLETQFRTQLQQEVQRLESEKTQDQKKLRCEFRQLQSQMRSTASQSTSEVNQLRSDVSELKTLTTEITRSQTQLRSQINQVARGITQLQNQTKREIEQLLARLQSQQRNCEESSMNTRSSLEVQERMHARMMAEAQTAVAAQTRAEIVTLMGEIRTLDHEITEINMQLRNQTGQGPRPTEVLTQNFRQQDTDREETMSVITVVNASSSGSSGTTSHAPS</sequence>
<dbReference type="SUPFAM" id="SSF54928">
    <property type="entry name" value="RNA-binding domain, RBD"/>
    <property type="match status" value="1"/>
</dbReference>
<keyword evidence="1" id="KW-0175">Coiled coil</keyword>
<keyword evidence="4" id="KW-1185">Reference proteome</keyword>
<feature type="coiled-coil region" evidence="1">
    <location>
        <begin position="702"/>
        <end position="729"/>
    </location>
</feature>
<dbReference type="AlphaFoldDB" id="A0ABD0JD73"/>
<accession>A0ABD0JD73</accession>
<evidence type="ECO:0000313" key="4">
    <source>
        <dbReference type="Proteomes" id="UP001519460"/>
    </source>
</evidence>
<evidence type="ECO:0000256" key="2">
    <source>
        <dbReference type="SAM" id="MobiDB-lite"/>
    </source>
</evidence>
<proteinExistence type="predicted"/>
<evidence type="ECO:0000256" key="1">
    <source>
        <dbReference type="SAM" id="Coils"/>
    </source>
</evidence>
<dbReference type="Proteomes" id="UP001519460">
    <property type="component" value="Unassembled WGS sequence"/>
</dbReference>
<comment type="caution">
    <text evidence="3">The sequence shown here is derived from an EMBL/GenBank/DDBJ whole genome shotgun (WGS) entry which is preliminary data.</text>
</comment>
<feature type="region of interest" description="Disordered" evidence="2">
    <location>
        <begin position="506"/>
        <end position="558"/>
    </location>
</feature>
<organism evidence="3 4">
    <name type="scientific">Batillaria attramentaria</name>
    <dbReference type="NCBI Taxonomy" id="370345"/>
    <lineage>
        <taxon>Eukaryota</taxon>
        <taxon>Metazoa</taxon>
        <taxon>Spiralia</taxon>
        <taxon>Lophotrochozoa</taxon>
        <taxon>Mollusca</taxon>
        <taxon>Gastropoda</taxon>
        <taxon>Caenogastropoda</taxon>
        <taxon>Sorbeoconcha</taxon>
        <taxon>Cerithioidea</taxon>
        <taxon>Batillariidae</taxon>
        <taxon>Batillaria</taxon>
    </lineage>
</organism>
<evidence type="ECO:0000313" key="3">
    <source>
        <dbReference type="EMBL" id="KAK7471416.1"/>
    </source>
</evidence>
<feature type="region of interest" description="Disordered" evidence="2">
    <location>
        <begin position="472"/>
        <end position="492"/>
    </location>
</feature>
<reference evidence="3 4" key="1">
    <citation type="journal article" date="2023" name="Sci. Data">
        <title>Genome assembly of the Korean intertidal mud-creeper Batillaria attramentaria.</title>
        <authorList>
            <person name="Patra A.K."/>
            <person name="Ho P.T."/>
            <person name="Jun S."/>
            <person name="Lee S.J."/>
            <person name="Kim Y."/>
            <person name="Won Y.J."/>
        </authorList>
    </citation>
    <scope>NUCLEOTIDE SEQUENCE [LARGE SCALE GENOMIC DNA]</scope>
    <source>
        <strain evidence="3">Wonlab-2016</strain>
    </source>
</reference>
<feature type="coiled-coil region" evidence="1">
    <location>
        <begin position="586"/>
        <end position="640"/>
    </location>
</feature>
<feature type="compositionally biased region" description="Polar residues" evidence="2">
    <location>
        <begin position="1"/>
        <end position="17"/>
    </location>
</feature>
<feature type="region of interest" description="Disordered" evidence="2">
    <location>
        <begin position="1"/>
        <end position="33"/>
    </location>
</feature>
<protein>
    <recommendedName>
        <fullName evidence="5">RRM domain-containing protein</fullName>
    </recommendedName>
</protein>